<dbReference type="InterPro" id="IPR020892">
    <property type="entry name" value="Cyclophilin-type_PPIase_CS"/>
</dbReference>
<comment type="similarity">
    <text evidence="2">Belongs to the cyclophilin-type PPIase family.</text>
</comment>
<dbReference type="PANTHER" id="PTHR11071">
    <property type="entry name" value="PEPTIDYL-PROLYL CIS-TRANS ISOMERASE"/>
    <property type="match status" value="1"/>
</dbReference>
<keyword evidence="5" id="KW-0697">Rotamase</keyword>
<protein>
    <recommendedName>
        <fullName evidence="9">Peptidyl-prolyl cis-trans isomerase, rhodopsin-specific isozyme</fullName>
        <ecNumber evidence="3">5.2.1.8</ecNumber>
    </recommendedName>
    <alternativeName>
        <fullName evidence="7">Rotamase</fullName>
    </alternativeName>
</protein>
<dbReference type="EMBL" id="JAWZYT010001583">
    <property type="protein sequence ID" value="KAK4310902.1"/>
    <property type="molecule type" value="Genomic_DNA"/>
</dbReference>
<comment type="caution">
    <text evidence="13">The sequence shown here is derived from an EMBL/GenBank/DDBJ whole genome shotgun (WGS) entry which is preliminary data.</text>
</comment>
<dbReference type="GO" id="GO:0003755">
    <property type="term" value="F:peptidyl-prolyl cis-trans isomerase activity"/>
    <property type="evidence" value="ECO:0007669"/>
    <property type="project" value="UniProtKB-KW"/>
</dbReference>
<comment type="function">
    <text evidence="8">PPIases accelerate the folding of proteins. It catalyzes the cis-trans isomerization of proline imidic peptide bonds in oligopeptides. Acts on the folding of rhodopsin RH1 and RH2 (but not RH3) and is required for visual transduction.</text>
</comment>
<dbReference type="Proteomes" id="UP001292094">
    <property type="component" value="Unassembled WGS sequence"/>
</dbReference>
<evidence type="ECO:0000256" key="10">
    <source>
        <dbReference type="SAM" id="MobiDB-lite"/>
    </source>
</evidence>
<feature type="domain" description="PPIase cyclophilin-type" evidence="12">
    <location>
        <begin position="44"/>
        <end position="202"/>
    </location>
</feature>
<feature type="transmembrane region" description="Helical" evidence="11">
    <location>
        <begin position="12"/>
        <end position="30"/>
    </location>
</feature>
<dbReference type="AlphaFoldDB" id="A0AAE1PPH8"/>
<feature type="region of interest" description="Disordered" evidence="10">
    <location>
        <begin position="264"/>
        <end position="318"/>
    </location>
</feature>
<dbReference type="PROSITE" id="PS00170">
    <property type="entry name" value="CSA_PPIASE_1"/>
    <property type="match status" value="1"/>
</dbReference>
<feature type="compositionally biased region" description="Basic and acidic residues" evidence="10">
    <location>
        <begin position="288"/>
        <end position="318"/>
    </location>
</feature>
<sequence>MKFPRFSILRLFLLVICVPTSMVLITIATMHHDTREFKVTHEVYLDIENDGEPMGRIVVGLFGDAVPKTVANFIRFAARGYKGHHYKGSPFHRVIKKFMIQAGDVVTGNGKGSISIYGPSFPDENFEIKHSGPGFLSMANRGKDTNGCQFFITTIATPWLDGHHVVFGKVVKGQAVLHKIEYTATDWNDRPLKEIIIAKSGRQPLDDPYYISDDPYNLRDWLKTISIPLGLSFSIICIFNHFIKKLDSHIIDDDGSMDDEETVLKKKMIREKEEEEEKRKEKEEEEKGNEKEEEEKGKEKEEDKANVRKRAVKGDDKK</sequence>
<evidence type="ECO:0000256" key="1">
    <source>
        <dbReference type="ARBA" id="ARBA00000971"/>
    </source>
</evidence>
<evidence type="ECO:0000256" key="9">
    <source>
        <dbReference type="ARBA" id="ARBA00070381"/>
    </source>
</evidence>
<accession>A0AAE1PPH8</accession>
<organism evidence="13 14">
    <name type="scientific">Petrolisthes manimaculis</name>
    <dbReference type="NCBI Taxonomy" id="1843537"/>
    <lineage>
        <taxon>Eukaryota</taxon>
        <taxon>Metazoa</taxon>
        <taxon>Ecdysozoa</taxon>
        <taxon>Arthropoda</taxon>
        <taxon>Crustacea</taxon>
        <taxon>Multicrustacea</taxon>
        <taxon>Malacostraca</taxon>
        <taxon>Eumalacostraca</taxon>
        <taxon>Eucarida</taxon>
        <taxon>Decapoda</taxon>
        <taxon>Pleocyemata</taxon>
        <taxon>Anomura</taxon>
        <taxon>Galatheoidea</taxon>
        <taxon>Porcellanidae</taxon>
        <taxon>Petrolisthes</taxon>
    </lineage>
</organism>
<dbReference type="PANTHER" id="PTHR11071:SF559">
    <property type="entry name" value="PEPTIDYL-PROLYL CIS-TRANS ISOMERASE"/>
    <property type="match status" value="1"/>
</dbReference>
<evidence type="ECO:0000256" key="4">
    <source>
        <dbReference type="ARBA" id="ARBA00022729"/>
    </source>
</evidence>
<evidence type="ECO:0000256" key="6">
    <source>
        <dbReference type="ARBA" id="ARBA00023235"/>
    </source>
</evidence>
<keyword evidence="6" id="KW-0413">Isomerase</keyword>
<dbReference type="FunFam" id="2.40.100.10:FF:000019">
    <property type="entry name" value="Peptidyl-prolyl cis-trans isomerase"/>
    <property type="match status" value="1"/>
</dbReference>
<dbReference type="GO" id="GO:0016018">
    <property type="term" value="F:cyclosporin A binding"/>
    <property type="evidence" value="ECO:0007669"/>
    <property type="project" value="TreeGrafter"/>
</dbReference>
<evidence type="ECO:0000256" key="5">
    <source>
        <dbReference type="ARBA" id="ARBA00023110"/>
    </source>
</evidence>
<comment type="catalytic activity">
    <reaction evidence="1">
        <text>[protein]-peptidylproline (omega=180) = [protein]-peptidylproline (omega=0)</text>
        <dbReference type="Rhea" id="RHEA:16237"/>
        <dbReference type="Rhea" id="RHEA-COMP:10747"/>
        <dbReference type="Rhea" id="RHEA-COMP:10748"/>
        <dbReference type="ChEBI" id="CHEBI:83833"/>
        <dbReference type="ChEBI" id="CHEBI:83834"/>
        <dbReference type="EC" id="5.2.1.8"/>
    </reaction>
</comment>
<dbReference type="SUPFAM" id="SSF50891">
    <property type="entry name" value="Cyclophilin-like"/>
    <property type="match status" value="1"/>
</dbReference>
<proteinExistence type="inferred from homology"/>
<evidence type="ECO:0000256" key="3">
    <source>
        <dbReference type="ARBA" id="ARBA00013194"/>
    </source>
</evidence>
<keyword evidence="11" id="KW-1133">Transmembrane helix</keyword>
<evidence type="ECO:0000256" key="8">
    <source>
        <dbReference type="ARBA" id="ARBA00056644"/>
    </source>
</evidence>
<evidence type="ECO:0000259" key="12">
    <source>
        <dbReference type="PROSITE" id="PS50072"/>
    </source>
</evidence>
<gene>
    <name evidence="13" type="ORF">Pmani_017568</name>
</gene>
<dbReference type="GO" id="GO:0006457">
    <property type="term" value="P:protein folding"/>
    <property type="evidence" value="ECO:0007669"/>
    <property type="project" value="InterPro"/>
</dbReference>
<evidence type="ECO:0000256" key="7">
    <source>
        <dbReference type="ARBA" id="ARBA00029569"/>
    </source>
</evidence>
<dbReference type="PROSITE" id="PS50072">
    <property type="entry name" value="CSA_PPIASE_2"/>
    <property type="match status" value="1"/>
</dbReference>
<dbReference type="InterPro" id="IPR029000">
    <property type="entry name" value="Cyclophilin-like_dom_sf"/>
</dbReference>
<keyword evidence="4" id="KW-0732">Signal</keyword>
<dbReference type="Gene3D" id="2.40.100.10">
    <property type="entry name" value="Cyclophilin-like"/>
    <property type="match status" value="1"/>
</dbReference>
<dbReference type="GO" id="GO:0005737">
    <property type="term" value="C:cytoplasm"/>
    <property type="evidence" value="ECO:0007669"/>
    <property type="project" value="TreeGrafter"/>
</dbReference>
<dbReference type="InterPro" id="IPR002130">
    <property type="entry name" value="Cyclophilin-type_PPIase_dom"/>
</dbReference>
<keyword evidence="11" id="KW-0472">Membrane</keyword>
<name>A0AAE1PPH8_9EUCA</name>
<dbReference type="PRINTS" id="PR00153">
    <property type="entry name" value="CSAPPISMRASE"/>
</dbReference>
<reference evidence="13" key="1">
    <citation type="submission" date="2023-11" db="EMBL/GenBank/DDBJ databases">
        <title>Genome assemblies of two species of porcelain crab, Petrolisthes cinctipes and Petrolisthes manimaculis (Anomura: Porcellanidae).</title>
        <authorList>
            <person name="Angst P."/>
        </authorList>
    </citation>
    <scope>NUCLEOTIDE SEQUENCE</scope>
    <source>
        <strain evidence="13">PB745_02</strain>
        <tissue evidence="13">Gill</tissue>
    </source>
</reference>
<dbReference type="EC" id="5.2.1.8" evidence="3"/>
<keyword evidence="14" id="KW-1185">Reference proteome</keyword>
<evidence type="ECO:0000256" key="2">
    <source>
        <dbReference type="ARBA" id="ARBA00007365"/>
    </source>
</evidence>
<dbReference type="Pfam" id="PF00160">
    <property type="entry name" value="Pro_isomerase"/>
    <property type="match status" value="1"/>
</dbReference>
<evidence type="ECO:0000313" key="13">
    <source>
        <dbReference type="EMBL" id="KAK4310902.1"/>
    </source>
</evidence>
<keyword evidence="11" id="KW-0812">Transmembrane</keyword>
<evidence type="ECO:0000313" key="14">
    <source>
        <dbReference type="Proteomes" id="UP001292094"/>
    </source>
</evidence>
<evidence type="ECO:0000256" key="11">
    <source>
        <dbReference type="SAM" id="Phobius"/>
    </source>
</evidence>